<comment type="caution">
    <text evidence="1">The sequence shown here is derived from an EMBL/GenBank/DDBJ whole genome shotgun (WGS) entry which is preliminary data.</text>
</comment>
<dbReference type="RefSeq" id="WP_379185990.1">
    <property type="nucleotide sequence ID" value="NZ_JBHSOW010000001.1"/>
</dbReference>
<reference evidence="2" key="1">
    <citation type="journal article" date="2019" name="Int. J. Syst. Evol. Microbiol.">
        <title>The Global Catalogue of Microorganisms (GCM) 10K type strain sequencing project: providing services to taxonomists for standard genome sequencing and annotation.</title>
        <authorList>
            <consortium name="The Broad Institute Genomics Platform"/>
            <consortium name="The Broad Institute Genome Sequencing Center for Infectious Disease"/>
            <person name="Wu L."/>
            <person name="Ma J."/>
        </authorList>
    </citation>
    <scope>NUCLEOTIDE SEQUENCE [LARGE SCALE GENOMIC DNA]</scope>
    <source>
        <strain evidence="2">CGMCC 1.3240</strain>
    </source>
</reference>
<keyword evidence="2" id="KW-1185">Reference proteome</keyword>
<organism evidence="1 2">
    <name type="scientific">Paenibacillus solisilvae</name>
    <dbReference type="NCBI Taxonomy" id="2486751"/>
    <lineage>
        <taxon>Bacteria</taxon>
        <taxon>Bacillati</taxon>
        <taxon>Bacillota</taxon>
        <taxon>Bacilli</taxon>
        <taxon>Bacillales</taxon>
        <taxon>Paenibacillaceae</taxon>
        <taxon>Paenibacillus</taxon>
    </lineage>
</organism>
<name>A0ABW0VNS7_9BACL</name>
<accession>A0ABW0VNS7</accession>
<dbReference type="EMBL" id="JBHSOW010000001">
    <property type="protein sequence ID" value="MFC5647550.1"/>
    <property type="molecule type" value="Genomic_DNA"/>
</dbReference>
<protein>
    <recommendedName>
        <fullName evidence="3">PRC-barrel domain-containing protein</fullName>
    </recommendedName>
</protein>
<evidence type="ECO:0008006" key="3">
    <source>
        <dbReference type="Google" id="ProtNLM"/>
    </source>
</evidence>
<proteinExistence type="predicted"/>
<dbReference type="Proteomes" id="UP001596047">
    <property type="component" value="Unassembled WGS sequence"/>
</dbReference>
<gene>
    <name evidence="1" type="ORF">ACFPYJ_00085</name>
</gene>
<sequence>MNPAASSKKTYNKSSYPSSVAWNDSLYGVSFGEVPSTKIGKEIGEIKHLVVPMPKKNGDSNEKLGKLYEIKGKESQDELALEVNGTYLEIHKVGSLK</sequence>
<evidence type="ECO:0000313" key="2">
    <source>
        <dbReference type="Proteomes" id="UP001596047"/>
    </source>
</evidence>
<evidence type="ECO:0000313" key="1">
    <source>
        <dbReference type="EMBL" id="MFC5647550.1"/>
    </source>
</evidence>